<dbReference type="AlphaFoldDB" id="A0A261FGK9"/>
<reference evidence="5 6" key="1">
    <citation type="journal article" date="2017" name="BMC Genomics">
        <title>Comparative genomic and phylogenomic analyses of the Bifidobacteriaceae family.</title>
        <authorList>
            <person name="Lugli G.A."/>
            <person name="Milani C."/>
            <person name="Turroni F."/>
            <person name="Duranti S."/>
            <person name="Mancabelli L."/>
            <person name="Mangifesta M."/>
            <person name="Ferrario C."/>
            <person name="Modesto M."/>
            <person name="Mattarelli P."/>
            <person name="Jiri K."/>
            <person name="van Sinderen D."/>
            <person name="Ventura M."/>
        </authorList>
    </citation>
    <scope>NUCLEOTIDE SEQUENCE [LARGE SCALE GENOMIC DNA]</scope>
    <source>
        <strain evidence="5 6">DSM 100201</strain>
    </source>
</reference>
<dbReference type="Pfam" id="PF04295">
    <property type="entry name" value="GD_AH_second"/>
    <property type="match status" value="1"/>
</dbReference>
<dbReference type="Pfam" id="PF08666">
    <property type="entry name" value="SAF"/>
    <property type="match status" value="1"/>
</dbReference>
<proteinExistence type="inferred from homology"/>
<evidence type="ECO:0000256" key="1">
    <source>
        <dbReference type="ARBA" id="ARBA00010986"/>
    </source>
</evidence>
<dbReference type="SMART" id="SM00858">
    <property type="entry name" value="SAF"/>
    <property type="match status" value="1"/>
</dbReference>
<dbReference type="InterPro" id="IPR013974">
    <property type="entry name" value="SAF"/>
</dbReference>
<sequence>MDTIHLDPHDKVAVAARDLKKGESVVVEGLAEPVVLLEDVGRGHKVAIEDIPEGEQIIKYGYSIGHAKCDIAKGSWVHTHNTKSNLGPDLQYTYDPVPDVVKPGSKPSDLTFQGYRRATGKVGVRNDLYIVPAVGCINSLCDNIAKQFEALHPDRGAFDSIIIAHHPYGCSQLGGDHEMTKRILQDIAMHPNAGGVLVVGLGCENNQIPQFKSEMTPLMGCCGVDSEPSDEVMKDLQDGLVYDPDRVKFMICQLEDDEYETAAKLLEQINEVALHDRREPIPISELTVGVKCGGSDGLSGVTANPLVGKFAEWLAEQGGKVVLTEVPEMFGAEQVLMSQAKDEQTFEDVVKLIKDFKDYFRKYNEPIGENPSPGNKAGGITTLEDKSLGCIRKGGKCQVTDVIAYGHQATEPGLTLLQAPGNDLVASSALASAGCNIVLFTTGRGNPYGTYVPTYKVATNVPLATKHSRWIDFNAGRLLSERMEDVLPDFIADVMATVNGEEITRNEEYGMHEIAIFKDGITE</sequence>
<dbReference type="GO" id="GO:0016829">
    <property type="term" value="F:lyase activity"/>
    <property type="evidence" value="ECO:0007669"/>
    <property type="project" value="UniProtKB-KW"/>
</dbReference>
<name>A0A261FGK9_9BIFI</name>
<dbReference type="Gene3D" id="2.30.130.110">
    <property type="match status" value="1"/>
</dbReference>
<dbReference type="InterPro" id="IPR007392">
    <property type="entry name" value="GD_AH_second"/>
</dbReference>
<dbReference type="InterPro" id="IPR044144">
    <property type="entry name" value="SAF_UxaA/GarD"/>
</dbReference>
<dbReference type="GO" id="GO:0019698">
    <property type="term" value="P:D-galacturonate catabolic process"/>
    <property type="evidence" value="ECO:0007669"/>
    <property type="project" value="TreeGrafter"/>
</dbReference>
<dbReference type="GO" id="GO:0016787">
    <property type="term" value="F:hydrolase activity"/>
    <property type="evidence" value="ECO:0007669"/>
    <property type="project" value="UniProtKB-KW"/>
</dbReference>
<dbReference type="OrthoDB" id="9804574at2"/>
<gene>
    <name evidence="5" type="ORF">BTIS_0689</name>
    <name evidence="4" type="ORF">EMO89_06230</name>
</gene>
<evidence type="ECO:0000256" key="2">
    <source>
        <dbReference type="ARBA" id="ARBA00023239"/>
    </source>
</evidence>
<evidence type="ECO:0000313" key="5">
    <source>
        <dbReference type="EMBL" id="OZG58320.1"/>
    </source>
</evidence>
<comment type="caution">
    <text evidence="5">The sequence shown here is derived from an EMBL/GenBank/DDBJ whole genome shotgun (WGS) entry which is preliminary data.</text>
</comment>
<dbReference type="Proteomes" id="UP000412028">
    <property type="component" value="Unassembled WGS sequence"/>
</dbReference>
<dbReference type="RefSeq" id="WP_094662698.1">
    <property type="nucleotide sequence ID" value="NZ_MWWV01000004.1"/>
</dbReference>
<keyword evidence="5" id="KW-0378">Hydrolase</keyword>
<dbReference type="EMBL" id="MWWV01000004">
    <property type="protein sequence ID" value="OZG58320.1"/>
    <property type="molecule type" value="Genomic_DNA"/>
</dbReference>
<comment type="similarity">
    <text evidence="1">Belongs to the UxaA family.</text>
</comment>
<dbReference type="Proteomes" id="UP000216444">
    <property type="component" value="Unassembled WGS sequence"/>
</dbReference>
<evidence type="ECO:0000313" key="4">
    <source>
        <dbReference type="EMBL" id="KAA8830248.1"/>
    </source>
</evidence>
<organism evidence="5 6">
    <name type="scientific">Bifidobacterium tissieri</name>
    <dbReference type="NCBI Taxonomy" id="1630162"/>
    <lineage>
        <taxon>Bacteria</taxon>
        <taxon>Bacillati</taxon>
        <taxon>Actinomycetota</taxon>
        <taxon>Actinomycetes</taxon>
        <taxon>Bifidobacteriales</taxon>
        <taxon>Bifidobacteriaceae</taxon>
        <taxon>Bifidobacterium</taxon>
    </lineage>
</organism>
<dbReference type="CDD" id="cd11613">
    <property type="entry name" value="SAF_AH_GD"/>
    <property type="match status" value="1"/>
</dbReference>
<dbReference type="PANTHER" id="PTHR30536">
    <property type="entry name" value="ALTRONATE/GALACTARATE DEHYDRATASE"/>
    <property type="match status" value="1"/>
</dbReference>
<dbReference type="InterPro" id="IPR048332">
    <property type="entry name" value="GD_AH_C"/>
</dbReference>
<dbReference type="InterPro" id="IPR052172">
    <property type="entry name" value="UxaA_altronate/galactarate_dh"/>
</dbReference>
<protein>
    <submittedName>
        <fullName evidence="4">Altronate dehydratase</fullName>
    </submittedName>
    <submittedName>
        <fullName evidence="5">Altronate hydrolase</fullName>
    </submittedName>
</protein>
<evidence type="ECO:0000259" key="3">
    <source>
        <dbReference type="SMART" id="SM00858"/>
    </source>
</evidence>
<keyword evidence="2" id="KW-0456">Lyase</keyword>
<dbReference type="EMBL" id="RZUI01000006">
    <property type="protein sequence ID" value="KAA8830248.1"/>
    <property type="molecule type" value="Genomic_DNA"/>
</dbReference>
<accession>A0A261FGK9</accession>
<keyword evidence="6" id="KW-1185">Reference proteome</keyword>
<evidence type="ECO:0000313" key="7">
    <source>
        <dbReference type="Proteomes" id="UP000412028"/>
    </source>
</evidence>
<dbReference type="PANTHER" id="PTHR30536:SF5">
    <property type="entry name" value="ALTRONATE DEHYDRATASE"/>
    <property type="match status" value="1"/>
</dbReference>
<evidence type="ECO:0000313" key="6">
    <source>
        <dbReference type="Proteomes" id="UP000216444"/>
    </source>
</evidence>
<reference evidence="4 7" key="2">
    <citation type="journal article" date="2019" name="Syst. Appl. Microbiol.">
        <title>Characterization of Bifidobacterium species in feaces of the Egyptian fruit bat: Description of B. vespertilionis sp. nov. and B. rousetti sp. nov.</title>
        <authorList>
            <person name="Modesto M."/>
            <person name="Satti M."/>
            <person name="Watanabe K."/>
            <person name="Puglisi E."/>
            <person name="Morelli L."/>
            <person name="Huang C.-H."/>
            <person name="Liou J.-S."/>
            <person name="Miyashita M."/>
            <person name="Tamura T."/>
            <person name="Saito S."/>
            <person name="Mori K."/>
            <person name="Huang L."/>
            <person name="Sciavilla P."/>
            <person name="Sandri C."/>
            <person name="Spiezio C."/>
            <person name="Vitali F."/>
            <person name="Cavalieri D."/>
            <person name="Perpetuini G."/>
            <person name="Tofalo R."/>
            <person name="Bonetti A."/>
            <person name="Arita M."/>
            <person name="Mattarelli P."/>
        </authorList>
    </citation>
    <scope>NUCLEOTIDE SEQUENCE [LARGE SCALE GENOMIC DNA]</scope>
    <source>
        <strain evidence="4 7">RST7</strain>
    </source>
</reference>
<feature type="domain" description="SAF" evidence="3">
    <location>
        <begin position="10"/>
        <end position="83"/>
    </location>
</feature>
<dbReference type="Pfam" id="PF20629">
    <property type="entry name" value="GD_AH_C"/>
    <property type="match status" value="1"/>
</dbReference>